<dbReference type="Pfam" id="PF13469">
    <property type="entry name" value="Sulfotransfer_3"/>
    <property type="match status" value="1"/>
</dbReference>
<dbReference type="Proteomes" id="UP001165413">
    <property type="component" value="Unassembled WGS sequence"/>
</dbReference>
<name>A0AA41X0L2_9ALTE</name>
<feature type="repeat" description="TPR" evidence="2">
    <location>
        <begin position="109"/>
        <end position="142"/>
    </location>
</feature>
<accession>A0AA41X0L2</accession>
<comment type="caution">
    <text evidence="3">The sequence shown here is derived from an EMBL/GenBank/DDBJ whole genome shotgun (WGS) entry which is preliminary data.</text>
</comment>
<dbReference type="PROSITE" id="PS50293">
    <property type="entry name" value="TPR_REGION"/>
    <property type="match status" value="1"/>
</dbReference>
<dbReference type="InterPro" id="IPR011990">
    <property type="entry name" value="TPR-like_helical_dom_sf"/>
</dbReference>
<reference evidence="3" key="1">
    <citation type="submission" date="2022-07" db="EMBL/GenBank/DDBJ databases">
        <title>Characterization of the Novel Bacterium Alteromonas immobilis LMIT006 and Alteromonas gregis LMIT007.</title>
        <authorList>
            <person name="Lin X."/>
        </authorList>
    </citation>
    <scope>NUCLEOTIDE SEQUENCE</scope>
    <source>
        <strain evidence="3">LMIT007</strain>
    </source>
</reference>
<keyword evidence="2" id="KW-0802">TPR repeat</keyword>
<dbReference type="Gene3D" id="1.25.40.10">
    <property type="entry name" value="Tetratricopeptide repeat domain"/>
    <property type="match status" value="2"/>
</dbReference>
<keyword evidence="1" id="KW-0808">Transferase</keyword>
<dbReference type="GO" id="GO:0008476">
    <property type="term" value="F:protein-tyrosine sulfotransferase activity"/>
    <property type="evidence" value="ECO:0007669"/>
    <property type="project" value="InterPro"/>
</dbReference>
<dbReference type="Pfam" id="PF13181">
    <property type="entry name" value="TPR_8"/>
    <property type="match status" value="2"/>
</dbReference>
<dbReference type="RefSeq" id="WP_254101982.1">
    <property type="nucleotide sequence ID" value="NZ_JANATA010000023.1"/>
</dbReference>
<evidence type="ECO:0000313" key="4">
    <source>
        <dbReference type="Proteomes" id="UP001165413"/>
    </source>
</evidence>
<dbReference type="InterPro" id="IPR026634">
    <property type="entry name" value="TPST-like"/>
</dbReference>
<dbReference type="SUPFAM" id="SSF52540">
    <property type="entry name" value="P-loop containing nucleoside triphosphate hydrolases"/>
    <property type="match status" value="1"/>
</dbReference>
<dbReference type="SMART" id="SM00028">
    <property type="entry name" value="TPR"/>
    <property type="match status" value="3"/>
</dbReference>
<dbReference type="SUPFAM" id="SSF48452">
    <property type="entry name" value="TPR-like"/>
    <property type="match status" value="1"/>
</dbReference>
<evidence type="ECO:0000256" key="2">
    <source>
        <dbReference type="PROSITE-ProRule" id="PRU00339"/>
    </source>
</evidence>
<evidence type="ECO:0000256" key="1">
    <source>
        <dbReference type="ARBA" id="ARBA00022679"/>
    </source>
</evidence>
<organism evidence="3 4">
    <name type="scientific">Opacimonas viscosa</name>
    <dbReference type="NCBI Taxonomy" id="2961944"/>
    <lineage>
        <taxon>Bacteria</taxon>
        <taxon>Pseudomonadati</taxon>
        <taxon>Pseudomonadota</taxon>
        <taxon>Gammaproteobacteria</taxon>
        <taxon>Alteromonadales</taxon>
        <taxon>Alteromonadaceae</taxon>
        <taxon>Opacimonas</taxon>
    </lineage>
</organism>
<protein>
    <submittedName>
        <fullName evidence="3">Sulfotransferase</fullName>
    </submittedName>
</protein>
<proteinExistence type="predicted"/>
<dbReference type="EMBL" id="JANATA010000023">
    <property type="protein sequence ID" value="MCP3429525.1"/>
    <property type="molecule type" value="Genomic_DNA"/>
</dbReference>
<gene>
    <name evidence="3" type="ORF">NLF92_11260</name>
</gene>
<dbReference type="PROSITE" id="PS50005">
    <property type="entry name" value="TPR"/>
    <property type="match status" value="3"/>
</dbReference>
<feature type="repeat" description="TPR" evidence="2">
    <location>
        <begin position="143"/>
        <end position="176"/>
    </location>
</feature>
<feature type="repeat" description="TPR" evidence="2">
    <location>
        <begin position="42"/>
        <end position="75"/>
    </location>
</feature>
<dbReference type="AlphaFoldDB" id="A0AA41X0L2"/>
<evidence type="ECO:0000313" key="3">
    <source>
        <dbReference type="EMBL" id="MCP3429525.1"/>
    </source>
</evidence>
<keyword evidence="4" id="KW-1185">Reference proteome</keyword>
<sequence length="525" mass="58236">MSSLASLHQKILQHLSSQSFVAAHPMVVSLIQTSEHDTFYLAEGYFFLGIINSELGQFNKAVQCLEKAVSVQPSSEYFAYIAKCYALLGDTNRAMAAVDSVRLEQLNEPNALDTIGVALSRIGFHDQALTFFTKAISLNKTRPLYYYNYGMSLKFAGQFEAASVAYKNVLKLAPNHAPTHFALADLGGATVDENNISTLQAMLDKPDLPVDDRMHLAHALALELQQIGQHESAFAALISAKAEKANTLNYTIDDDIALFSALQNGALVNSNTPSGCPSERPIFIVGMPRSGTTLVERILSHHSQVGSGGELQDFGVAVKELTQTPGLKVLDIPTIEAAHTLDMTELGEHYITKTQRIAPSDARFIDKLPFNFFYIQLIKAALPNAKVIVMLRDPMDTCVGNFRQLFSLNSPYYNYAFHLETVGEFYCQFRQHIDFVKRVYGDGIYIQDYQTLVKEPEKQVRELLAYCNLPYEAQCLSVETNTLPVSTASKVQVRQPINTSSIGRWKKFGKATQPLYDILHAQGIV</sequence>
<dbReference type="Gene3D" id="3.40.50.300">
    <property type="entry name" value="P-loop containing nucleotide triphosphate hydrolases"/>
    <property type="match status" value="1"/>
</dbReference>
<dbReference type="InterPro" id="IPR027417">
    <property type="entry name" value="P-loop_NTPase"/>
</dbReference>
<dbReference type="InterPro" id="IPR019734">
    <property type="entry name" value="TPR_rpt"/>
</dbReference>
<dbReference type="PANTHER" id="PTHR12788">
    <property type="entry name" value="PROTEIN-TYROSINE SULFOTRANSFERASE 2"/>
    <property type="match status" value="1"/>
</dbReference>
<dbReference type="PANTHER" id="PTHR12788:SF10">
    <property type="entry name" value="PROTEIN-TYROSINE SULFOTRANSFERASE"/>
    <property type="match status" value="1"/>
</dbReference>